<accession>A0ABP9ZBV8</accession>
<evidence type="ECO:0000313" key="1">
    <source>
        <dbReference type="EMBL" id="GAA5816611.1"/>
    </source>
</evidence>
<comment type="caution">
    <text evidence="1">The sequence shown here is derived from an EMBL/GenBank/DDBJ whole genome shotgun (WGS) entry which is preliminary data.</text>
</comment>
<dbReference type="EMBL" id="BAABUK010000033">
    <property type="protein sequence ID" value="GAA5816611.1"/>
    <property type="molecule type" value="Genomic_DNA"/>
</dbReference>
<keyword evidence="2" id="KW-1185">Reference proteome</keyword>
<evidence type="ECO:0000313" key="2">
    <source>
        <dbReference type="Proteomes" id="UP001473302"/>
    </source>
</evidence>
<organism evidence="1 2">
    <name type="scientific">Mucor flavus</name>
    <dbReference type="NCBI Taxonomy" id="439312"/>
    <lineage>
        <taxon>Eukaryota</taxon>
        <taxon>Fungi</taxon>
        <taxon>Fungi incertae sedis</taxon>
        <taxon>Mucoromycota</taxon>
        <taxon>Mucoromycotina</taxon>
        <taxon>Mucoromycetes</taxon>
        <taxon>Mucorales</taxon>
        <taxon>Mucorineae</taxon>
        <taxon>Mucoraceae</taxon>
        <taxon>Mucor</taxon>
    </lineage>
</organism>
<gene>
    <name evidence="1" type="ORF">MFLAVUS_010141</name>
</gene>
<name>A0ABP9ZBV8_9FUNG</name>
<dbReference type="Proteomes" id="UP001473302">
    <property type="component" value="Unassembled WGS sequence"/>
</dbReference>
<reference evidence="1 2" key="1">
    <citation type="submission" date="2024-04" db="EMBL/GenBank/DDBJ databases">
        <title>genome sequences of Mucor flavus KT1a and Helicostylum pulchrum KT1b strains isolated from the surface of a dry-aged beef.</title>
        <authorList>
            <person name="Toyotome T."/>
            <person name="Hosono M."/>
            <person name="Torimaru M."/>
            <person name="Fukuda K."/>
            <person name="Mikami N."/>
        </authorList>
    </citation>
    <scope>NUCLEOTIDE SEQUENCE [LARGE SCALE GENOMIC DNA]</scope>
    <source>
        <strain evidence="1 2">KT1a</strain>
    </source>
</reference>
<sequence>MLRAKKKKRGPGVEVNLDTLFVEAKAESTLGAEGWNTLSVSYQCSNITSNSLIKLPPQERLGDDVGEAELIGTYLDPILSSIFHNPENNRQLRWLNTGVQDTESQRPDGNIFQLEQRRVQFSTGYVEVKPDKTCAQTRKIHEDTLQLVNFCKDTIDKQNVESKISVQVVGYYVSIYLISLEANGLYLIIELFFFNVPKCIPELPPFMMNLDQLKQIMLSHETHCILSNENRTSRKRFSIQKVSLQEIINVKKPRNLRPSLAFK</sequence>
<protein>
    <submittedName>
        <fullName evidence="1">Uncharacterized protein</fullName>
    </submittedName>
</protein>
<proteinExistence type="predicted"/>